<keyword evidence="2" id="KW-0677">Repeat</keyword>
<dbReference type="PANTHER" id="PTHR14107">
    <property type="entry name" value="WD REPEAT PROTEIN"/>
    <property type="match status" value="1"/>
</dbReference>
<dbReference type="Pfam" id="PF00400">
    <property type="entry name" value="WD40"/>
    <property type="match status" value="2"/>
</dbReference>
<comment type="caution">
    <text evidence="5">The sequence shown here is derived from an EMBL/GenBank/DDBJ whole genome shotgun (WGS) entry which is preliminary data.</text>
</comment>
<dbReference type="EMBL" id="MCFL01000007">
    <property type="protein sequence ID" value="ORZ38874.1"/>
    <property type="molecule type" value="Genomic_DNA"/>
</dbReference>
<feature type="compositionally biased region" description="Polar residues" evidence="4">
    <location>
        <begin position="9"/>
        <end position="28"/>
    </location>
</feature>
<dbReference type="InterPro" id="IPR015943">
    <property type="entry name" value="WD40/YVTN_repeat-like_dom_sf"/>
</dbReference>
<evidence type="ECO:0000256" key="3">
    <source>
        <dbReference type="PROSITE-ProRule" id="PRU00221"/>
    </source>
</evidence>
<feature type="region of interest" description="Disordered" evidence="4">
    <location>
        <begin position="135"/>
        <end position="176"/>
    </location>
</feature>
<dbReference type="GO" id="GO:0005634">
    <property type="term" value="C:nucleus"/>
    <property type="evidence" value="ECO:0007669"/>
    <property type="project" value="TreeGrafter"/>
</dbReference>
<name>A0A1Y2HY45_9FUNG</name>
<dbReference type="Proteomes" id="UP000193411">
    <property type="component" value="Unassembled WGS sequence"/>
</dbReference>
<dbReference type="InterPro" id="IPR036322">
    <property type="entry name" value="WD40_repeat_dom_sf"/>
</dbReference>
<dbReference type="PROSITE" id="PS50294">
    <property type="entry name" value="WD_REPEATS_REGION"/>
    <property type="match status" value="1"/>
</dbReference>
<evidence type="ECO:0000256" key="4">
    <source>
        <dbReference type="SAM" id="MobiDB-lite"/>
    </source>
</evidence>
<dbReference type="Gene3D" id="2.130.10.10">
    <property type="entry name" value="YVTN repeat-like/Quinoprotein amine dehydrogenase"/>
    <property type="match status" value="1"/>
</dbReference>
<evidence type="ECO:0000256" key="2">
    <source>
        <dbReference type="ARBA" id="ARBA00022737"/>
    </source>
</evidence>
<feature type="compositionally biased region" description="Low complexity" evidence="4">
    <location>
        <begin position="807"/>
        <end position="825"/>
    </location>
</feature>
<keyword evidence="6" id="KW-1185">Reference proteome</keyword>
<dbReference type="InterPro" id="IPR051362">
    <property type="entry name" value="WD_repeat_creC_regulators"/>
</dbReference>
<gene>
    <name evidence="5" type="ORF">BCR44DRAFT_148697</name>
</gene>
<feature type="region of interest" description="Disordered" evidence="4">
    <location>
        <begin position="233"/>
        <end position="351"/>
    </location>
</feature>
<sequence>MSWAIATAAASNSVGSVHYSTGGPSSIGSAGAQLARSAAQAQAAAAALSEAPAPPSTSFTAPEGQYTLAKEINVDPKAYVGWSPSERDTPIRMHVHLLPKPRRNALAQNPGASFTSLGRSRSALSIISDSEASTLSGSVVTGPGGGRRPSASGPGGGSGPDSLDISAGSASQSQGRLGGLFQTARRNKAKSLLSKSNSTFVARLQTIEHLAEAIRDGTYPTAREVIHAVGESASASSVHPAAAAAATPPTAADAASQSATGAGNGGYSGDQTGTATDGTGKESATPPAPKKRGGFFSRSSSKANIHAGLSSSTTPSSSAAPSVSHTPAPSAPVSGTATPSHVSPDASVAADPVPQVPKDHFAWIVMNLGRSSVWTDEHDSKTIFSRLHFIRAIPTCVVVNPTTVSADRVDVILGFATGDLFWYEAIHHRYNRINKFGILHGKAVTQVLWVPGSDSLFLAAFADGTILLLDKDREDREIDGKDKDKDKDKSGDAEDLVTEGRVADEFEVNRPRKAHKHNPLAVIRLGRFVHGCGKAISDMAFSPDGLHLAVTGLDGCLRIINFKEERIVDTFKSFFGGLLCVTWSPDGKLVLTGGQDDLISVWSFKERRLIARCRGHTSWVSQIVFDHWRCDTRNYRFGSVGQDGKLLFWDFPVKGHSRMGRHQTLATLRTHSFNDSSFRQRAMSGGSYSGVAGSSTVHLPGTAVGKPRREFALHPSVPANEVPTIEPIMIETVSVLPLWSLAFTPDAALVVEKRGRILVWQRPPMSPLAPTSPDAHAPPPQQAIHLRLPTNATSIGEASDTSFAGESTLRSRAASALSTSVQQQA</sequence>
<dbReference type="OrthoDB" id="3367at2759"/>
<feature type="compositionally biased region" description="Polar residues" evidence="4">
    <location>
        <begin position="790"/>
        <end position="805"/>
    </location>
</feature>
<dbReference type="InterPro" id="IPR001680">
    <property type="entry name" value="WD40_rpt"/>
</dbReference>
<feature type="compositionally biased region" description="Low complexity" evidence="4">
    <location>
        <begin position="269"/>
        <end position="278"/>
    </location>
</feature>
<proteinExistence type="predicted"/>
<dbReference type="GO" id="GO:0045013">
    <property type="term" value="P:carbon catabolite repression of transcription"/>
    <property type="evidence" value="ECO:0007669"/>
    <property type="project" value="TreeGrafter"/>
</dbReference>
<feature type="region of interest" description="Disordered" evidence="4">
    <location>
        <begin position="8"/>
        <end position="30"/>
    </location>
</feature>
<reference evidence="5 6" key="1">
    <citation type="submission" date="2016-07" db="EMBL/GenBank/DDBJ databases">
        <title>Pervasive Adenine N6-methylation of Active Genes in Fungi.</title>
        <authorList>
            <consortium name="DOE Joint Genome Institute"/>
            <person name="Mondo S.J."/>
            <person name="Dannebaum R.O."/>
            <person name="Kuo R.C."/>
            <person name="Labutti K."/>
            <person name="Haridas S."/>
            <person name="Kuo A."/>
            <person name="Salamov A."/>
            <person name="Ahrendt S.R."/>
            <person name="Lipzen A."/>
            <person name="Sullivan W."/>
            <person name="Andreopoulos W.B."/>
            <person name="Clum A."/>
            <person name="Lindquist E."/>
            <person name="Daum C."/>
            <person name="Ramamoorthy G.K."/>
            <person name="Gryganskyi A."/>
            <person name="Culley D."/>
            <person name="Magnuson J.K."/>
            <person name="James T.Y."/>
            <person name="O'Malley M.A."/>
            <person name="Stajich J.E."/>
            <person name="Spatafora J.W."/>
            <person name="Visel A."/>
            <person name="Grigoriev I.V."/>
        </authorList>
    </citation>
    <scope>NUCLEOTIDE SEQUENCE [LARGE SCALE GENOMIC DNA]</scope>
    <source>
        <strain evidence="5 6">PL171</strain>
    </source>
</reference>
<dbReference type="SMART" id="SM00320">
    <property type="entry name" value="WD40"/>
    <property type="match status" value="4"/>
</dbReference>
<keyword evidence="1 3" id="KW-0853">WD repeat</keyword>
<dbReference type="PROSITE" id="PS50082">
    <property type="entry name" value="WD_REPEATS_2"/>
    <property type="match status" value="1"/>
</dbReference>
<feature type="region of interest" description="Disordered" evidence="4">
    <location>
        <begin position="768"/>
        <end position="825"/>
    </location>
</feature>
<protein>
    <submittedName>
        <fullName evidence="5">WD40-repeat-containing domain protein</fullName>
    </submittedName>
</protein>
<feature type="compositionally biased region" description="Low complexity" evidence="4">
    <location>
        <begin position="233"/>
        <end position="261"/>
    </location>
</feature>
<feature type="compositionally biased region" description="Low complexity" evidence="4">
    <location>
        <begin position="310"/>
        <end position="334"/>
    </location>
</feature>
<dbReference type="STRING" id="765915.A0A1Y2HY45"/>
<evidence type="ECO:0000313" key="5">
    <source>
        <dbReference type="EMBL" id="ORZ38874.1"/>
    </source>
</evidence>
<dbReference type="GO" id="GO:0032153">
    <property type="term" value="C:cell division site"/>
    <property type="evidence" value="ECO:0007669"/>
    <property type="project" value="TreeGrafter"/>
</dbReference>
<feature type="repeat" description="WD" evidence="3">
    <location>
        <begin position="571"/>
        <end position="612"/>
    </location>
</feature>
<accession>A0A1Y2HY45</accession>
<dbReference type="SUPFAM" id="SSF50978">
    <property type="entry name" value="WD40 repeat-like"/>
    <property type="match status" value="1"/>
</dbReference>
<evidence type="ECO:0000256" key="1">
    <source>
        <dbReference type="ARBA" id="ARBA00022574"/>
    </source>
</evidence>
<evidence type="ECO:0000313" key="6">
    <source>
        <dbReference type="Proteomes" id="UP000193411"/>
    </source>
</evidence>
<feature type="compositionally biased region" description="Gly residues" evidence="4">
    <location>
        <begin position="142"/>
        <end position="159"/>
    </location>
</feature>
<dbReference type="PANTHER" id="PTHR14107:SF16">
    <property type="entry name" value="AT02583P"/>
    <property type="match status" value="1"/>
</dbReference>
<dbReference type="GO" id="GO:0051286">
    <property type="term" value="C:cell tip"/>
    <property type="evidence" value="ECO:0007669"/>
    <property type="project" value="TreeGrafter"/>
</dbReference>
<dbReference type="AlphaFoldDB" id="A0A1Y2HY45"/>
<organism evidence="5 6">
    <name type="scientific">Catenaria anguillulae PL171</name>
    <dbReference type="NCBI Taxonomy" id="765915"/>
    <lineage>
        <taxon>Eukaryota</taxon>
        <taxon>Fungi</taxon>
        <taxon>Fungi incertae sedis</taxon>
        <taxon>Blastocladiomycota</taxon>
        <taxon>Blastocladiomycetes</taxon>
        <taxon>Blastocladiales</taxon>
        <taxon>Catenariaceae</taxon>
        <taxon>Catenaria</taxon>
    </lineage>
</organism>